<dbReference type="FunFam" id="1.10.340.30:FF:000002">
    <property type="entry name" value="Adenine DNA glycosylase"/>
    <property type="match status" value="1"/>
</dbReference>
<comment type="function">
    <text evidence="13">Adenine glycosylase active on G-A mispairs.</text>
</comment>
<evidence type="ECO:0000256" key="3">
    <source>
        <dbReference type="ARBA" id="ARBA00012045"/>
    </source>
</evidence>
<dbReference type="SUPFAM" id="SSF55811">
    <property type="entry name" value="Nudix"/>
    <property type="match status" value="1"/>
</dbReference>
<dbReference type="CDD" id="cd00056">
    <property type="entry name" value="ENDO3c"/>
    <property type="match status" value="1"/>
</dbReference>
<keyword evidence="17" id="KW-1185">Reference proteome</keyword>
<dbReference type="InterPro" id="IPR003265">
    <property type="entry name" value="HhH-GPD_domain"/>
</dbReference>
<dbReference type="SMART" id="SM00478">
    <property type="entry name" value="ENDO3c"/>
    <property type="match status" value="1"/>
</dbReference>
<evidence type="ECO:0000256" key="1">
    <source>
        <dbReference type="ARBA" id="ARBA00000843"/>
    </source>
</evidence>
<dbReference type="AlphaFoldDB" id="A0AAV8US66"/>
<dbReference type="InterPro" id="IPR015797">
    <property type="entry name" value="NUDIX_hydrolase-like_dom_sf"/>
</dbReference>
<dbReference type="PANTHER" id="PTHR42944">
    <property type="entry name" value="ADENINE DNA GLYCOSYLASE"/>
    <property type="match status" value="1"/>
</dbReference>
<dbReference type="InterPro" id="IPR011257">
    <property type="entry name" value="DNA_glycosylase"/>
</dbReference>
<evidence type="ECO:0000256" key="9">
    <source>
        <dbReference type="ARBA" id="ARBA00023004"/>
    </source>
</evidence>
<organism evidence="16 17">
    <name type="scientific">Rhodosorus marinus</name>
    <dbReference type="NCBI Taxonomy" id="101924"/>
    <lineage>
        <taxon>Eukaryota</taxon>
        <taxon>Rhodophyta</taxon>
        <taxon>Stylonematophyceae</taxon>
        <taxon>Stylonematales</taxon>
        <taxon>Stylonemataceae</taxon>
        <taxon>Rhodosorus</taxon>
    </lineage>
</organism>
<feature type="domain" description="HhH-GPD" evidence="15">
    <location>
        <begin position="115"/>
        <end position="262"/>
    </location>
</feature>
<dbReference type="InterPro" id="IPR000445">
    <property type="entry name" value="HhH_motif"/>
</dbReference>
<evidence type="ECO:0000256" key="12">
    <source>
        <dbReference type="ARBA" id="ARBA00023295"/>
    </source>
</evidence>
<dbReference type="InterPro" id="IPR023170">
    <property type="entry name" value="HhH_base_excis_C"/>
</dbReference>
<dbReference type="Pfam" id="PF14815">
    <property type="entry name" value="NUDIX_4"/>
    <property type="match status" value="1"/>
</dbReference>
<dbReference type="GO" id="GO:0046872">
    <property type="term" value="F:metal ion binding"/>
    <property type="evidence" value="ECO:0007669"/>
    <property type="project" value="UniProtKB-UniRule"/>
</dbReference>
<sequence length="459" mass="51498">MLGQKNAIPTSEPCDSRLSFGMLLFIAGATASKVKSLVPGHRRGKIRTAACTSKSDEPGFLEDEEANEALRKKLLSWYEREHRDLPWRATPFSGKVDVDEGAAGSPYAVWVSEIMLQQTQVATVVPYFERWMKEFPTLVSLSRAEEDRINELWAGLGYYRRARMLHQGAKLVVEKHGGTIPQDTVDLLKIPGIGPYTAGAIASIAFRKAEPLVDGNVARVFSRLLSIDEEPSNKVFWVAARRALDGNNPGDFNQALMELGSTVCTPKVPSCAQCPLRLECKSRNAALERGLDIEDYVTKFPRKPKKTKQQEQAVAVCVVENDGHLLMLKRPKTGLLPGLWEFPSVEVDCDDDKNDANRIRRKLRTLGLALPKTRTLQCVGSVGHIFTHIRQTLRIYKLEGAPTNEIDSRIEHRWTREDEVEGTAISAQMKKVFEKSKSLSKPDDGLMDKFVTKRKRKRD</sequence>
<dbReference type="EMBL" id="JAMWBK010000007">
    <property type="protein sequence ID" value="KAJ8903446.1"/>
    <property type="molecule type" value="Genomic_DNA"/>
</dbReference>
<dbReference type="Pfam" id="PF00730">
    <property type="entry name" value="HhH-GPD"/>
    <property type="match status" value="1"/>
</dbReference>
<dbReference type="GO" id="GO:0005634">
    <property type="term" value="C:nucleus"/>
    <property type="evidence" value="ECO:0007669"/>
    <property type="project" value="TreeGrafter"/>
</dbReference>
<evidence type="ECO:0000256" key="5">
    <source>
        <dbReference type="ARBA" id="ARBA00022485"/>
    </source>
</evidence>
<keyword evidence="8" id="KW-0378">Hydrolase</keyword>
<dbReference type="CDD" id="cd03431">
    <property type="entry name" value="NUDIX_DNA_Glycosylase_C-MutY"/>
    <property type="match status" value="1"/>
</dbReference>
<keyword evidence="11" id="KW-0234">DNA repair</keyword>
<dbReference type="PROSITE" id="PS01155">
    <property type="entry name" value="ENDONUCLEASE_III_2"/>
    <property type="match status" value="1"/>
</dbReference>
<dbReference type="Pfam" id="PF00633">
    <property type="entry name" value="HHH"/>
    <property type="match status" value="1"/>
</dbReference>
<dbReference type="GO" id="GO:0035485">
    <property type="term" value="F:adenine/guanine mispair binding"/>
    <property type="evidence" value="ECO:0007669"/>
    <property type="project" value="TreeGrafter"/>
</dbReference>
<dbReference type="InterPro" id="IPR044298">
    <property type="entry name" value="MIG/MutY"/>
</dbReference>
<dbReference type="Gene3D" id="3.90.79.10">
    <property type="entry name" value="Nucleoside Triphosphate Pyrophosphohydrolase"/>
    <property type="match status" value="1"/>
</dbReference>
<keyword evidence="6" id="KW-0479">Metal-binding</keyword>
<dbReference type="InterPro" id="IPR029119">
    <property type="entry name" value="MutY_C"/>
</dbReference>
<keyword evidence="12 13" id="KW-0326">Glycosidase</keyword>
<feature type="compositionally biased region" description="Basic and acidic residues" evidence="14">
    <location>
        <begin position="435"/>
        <end position="451"/>
    </location>
</feature>
<evidence type="ECO:0000256" key="2">
    <source>
        <dbReference type="ARBA" id="ARBA00008343"/>
    </source>
</evidence>
<dbReference type="NCBIfam" id="TIGR01084">
    <property type="entry name" value="mutY"/>
    <property type="match status" value="1"/>
</dbReference>
<keyword evidence="10" id="KW-0411">Iron-sulfur</keyword>
<comment type="cofactor">
    <cofactor evidence="13">
        <name>[4Fe-4S] cluster</name>
        <dbReference type="ChEBI" id="CHEBI:49883"/>
    </cofactor>
    <text evidence="13">Binds 1 [4Fe-4S] cluster.</text>
</comment>
<comment type="caution">
    <text evidence="16">The sequence shown here is derived from an EMBL/GenBank/DDBJ whole genome shotgun (WGS) entry which is preliminary data.</text>
</comment>
<comment type="similarity">
    <text evidence="2 13">Belongs to the Nth/MutY family.</text>
</comment>
<dbReference type="GO" id="GO:0034039">
    <property type="term" value="F:8-oxo-7,8-dihydroguanine DNA N-glycosylase activity"/>
    <property type="evidence" value="ECO:0007669"/>
    <property type="project" value="TreeGrafter"/>
</dbReference>
<dbReference type="Gene3D" id="1.10.340.30">
    <property type="entry name" value="Hypothetical protein, domain 2"/>
    <property type="match status" value="1"/>
</dbReference>
<evidence type="ECO:0000313" key="16">
    <source>
        <dbReference type="EMBL" id="KAJ8903446.1"/>
    </source>
</evidence>
<dbReference type="InterPro" id="IPR005760">
    <property type="entry name" value="A/G_AdeGlyc_MutY"/>
</dbReference>
<evidence type="ECO:0000256" key="13">
    <source>
        <dbReference type="RuleBase" id="RU365096"/>
    </source>
</evidence>
<evidence type="ECO:0000256" key="6">
    <source>
        <dbReference type="ARBA" id="ARBA00022723"/>
    </source>
</evidence>
<protein>
    <recommendedName>
        <fullName evidence="4 13">Adenine DNA glycosylase</fullName>
        <ecNumber evidence="3 13">3.2.2.31</ecNumber>
    </recommendedName>
</protein>
<feature type="region of interest" description="Disordered" evidence="14">
    <location>
        <begin position="435"/>
        <end position="459"/>
    </location>
</feature>
<dbReference type="InterPro" id="IPR004036">
    <property type="entry name" value="Endonuclease-III-like_CS2"/>
</dbReference>
<keyword evidence="7 13" id="KW-0227">DNA damage</keyword>
<evidence type="ECO:0000256" key="11">
    <source>
        <dbReference type="ARBA" id="ARBA00023204"/>
    </source>
</evidence>
<dbReference type="GO" id="GO:0006284">
    <property type="term" value="P:base-excision repair"/>
    <property type="evidence" value="ECO:0007669"/>
    <property type="project" value="UniProtKB-UniRule"/>
</dbReference>
<reference evidence="16 17" key="1">
    <citation type="journal article" date="2023" name="Nat. Commun.">
        <title>Origin of minicircular mitochondrial genomes in red algae.</title>
        <authorList>
            <person name="Lee Y."/>
            <person name="Cho C.H."/>
            <person name="Lee Y.M."/>
            <person name="Park S.I."/>
            <person name="Yang J.H."/>
            <person name="West J.A."/>
            <person name="Bhattacharya D."/>
            <person name="Yoon H.S."/>
        </authorList>
    </citation>
    <scope>NUCLEOTIDE SEQUENCE [LARGE SCALE GENOMIC DNA]</scope>
    <source>
        <strain evidence="16 17">CCMP1338</strain>
        <tissue evidence="16">Whole cell</tissue>
    </source>
</reference>
<keyword evidence="9 13" id="KW-0408">Iron</keyword>
<evidence type="ECO:0000256" key="4">
    <source>
        <dbReference type="ARBA" id="ARBA00022023"/>
    </source>
</evidence>
<dbReference type="GO" id="GO:0032357">
    <property type="term" value="F:oxidized purine DNA binding"/>
    <property type="evidence" value="ECO:0007669"/>
    <property type="project" value="TreeGrafter"/>
</dbReference>
<dbReference type="EC" id="3.2.2.31" evidence="3 13"/>
<dbReference type="GO" id="GO:0000701">
    <property type="term" value="F:purine-specific mismatch base pair DNA N-glycosylase activity"/>
    <property type="evidence" value="ECO:0007669"/>
    <property type="project" value="UniProtKB-EC"/>
</dbReference>
<evidence type="ECO:0000256" key="14">
    <source>
        <dbReference type="SAM" id="MobiDB-lite"/>
    </source>
</evidence>
<dbReference type="Gene3D" id="1.10.1670.10">
    <property type="entry name" value="Helix-hairpin-Helix base-excision DNA repair enzymes (C-terminal)"/>
    <property type="match status" value="1"/>
</dbReference>
<keyword evidence="5" id="KW-0004">4Fe-4S</keyword>
<evidence type="ECO:0000256" key="10">
    <source>
        <dbReference type="ARBA" id="ARBA00023014"/>
    </source>
</evidence>
<comment type="catalytic activity">
    <reaction evidence="1 13">
        <text>Hydrolyzes free adenine bases from 7,8-dihydro-8-oxoguanine:adenine mismatched double-stranded DNA, leaving an apurinic site.</text>
        <dbReference type="EC" id="3.2.2.31"/>
    </reaction>
</comment>
<evidence type="ECO:0000313" key="17">
    <source>
        <dbReference type="Proteomes" id="UP001157974"/>
    </source>
</evidence>
<evidence type="ECO:0000256" key="8">
    <source>
        <dbReference type="ARBA" id="ARBA00022801"/>
    </source>
</evidence>
<name>A0AAV8US66_9RHOD</name>
<evidence type="ECO:0000259" key="15">
    <source>
        <dbReference type="SMART" id="SM00478"/>
    </source>
</evidence>
<dbReference type="PANTHER" id="PTHR42944:SF1">
    <property type="entry name" value="ADENINE DNA GLYCOSYLASE"/>
    <property type="match status" value="1"/>
</dbReference>
<proteinExistence type="inferred from homology"/>
<dbReference type="Proteomes" id="UP001157974">
    <property type="component" value="Unassembled WGS sequence"/>
</dbReference>
<dbReference type="SUPFAM" id="SSF48150">
    <property type="entry name" value="DNA-glycosylase"/>
    <property type="match status" value="1"/>
</dbReference>
<dbReference type="GO" id="GO:0006298">
    <property type="term" value="P:mismatch repair"/>
    <property type="evidence" value="ECO:0007669"/>
    <property type="project" value="TreeGrafter"/>
</dbReference>
<gene>
    <name evidence="16" type="ORF">NDN08_004554</name>
</gene>
<accession>A0AAV8US66</accession>
<dbReference type="GO" id="GO:0051539">
    <property type="term" value="F:4 iron, 4 sulfur cluster binding"/>
    <property type="evidence" value="ECO:0007669"/>
    <property type="project" value="UniProtKB-UniRule"/>
</dbReference>
<evidence type="ECO:0000256" key="7">
    <source>
        <dbReference type="ARBA" id="ARBA00022763"/>
    </source>
</evidence>